<evidence type="ECO:0000256" key="5">
    <source>
        <dbReference type="ARBA" id="ARBA00022843"/>
    </source>
</evidence>
<dbReference type="GO" id="GO:0051453">
    <property type="term" value="P:regulation of intracellular pH"/>
    <property type="evidence" value="ECO:0007669"/>
    <property type="project" value="TreeGrafter"/>
</dbReference>
<dbReference type="GO" id="GO:0015386">
    <property type="term" value="F:potassium:proton antiporter activity"/>
    <property type="evidence" value="ECO:0007669"/>
    <property type="project" value="TreeGrafter"/>
</dbReference>
<evidence type="ECO:0000256" key="3">
    <source>
        <dbReference type="ARBA" id="ARBA00022553"/>
    </source>
</evidence>
<evidence type="ECO:0000256" key="14">
    <source>
        <dbReference type="ARBA" id="ARBA00023288"/>
    </source>
</evidence>
<sequence length="656" mass="73032">SSCTVLSGPDASSSSCSQLWSHGARAWMAGASLCGHADADGHGDGEEGGWSRNRSEKMLPVLGLSYEHVHVPLEVSLWTLLAFLLKLGFQVIPRLSRVLPESCLLIVVGLLVGRGIQVLGKEPLVLHSELFFLCLLPPIILDPGYFLPMQPFLENIGTILMFALVGTLWNTFFMGALLYIVCQAKGAHLGSLHLLACLQFSSIISAMDPVAVLAVFEEIHIHELLHILLFGESLLNYAVTVALYNQLEEYASVGTVTADDVCLGAVSFLVVSLSGVLVGAVFGIVATITSRFTLHIRIVEPLFVFLYSYIAYLSAEVFHLSGIMAYAACGVTMRPYAEVNISHKSRTTIKYFLKMWSSVSEMLTFIFLGASTVAGPHQWNWTFVTSTVGFCLAARVLGVVSLTYVISKFRVVKLTTKDQFIVAYGGLTGAIAFSLGFLLKKDHFPLRNMFLMVIITVIFFTVFVQGMTIRPLVDLLAVKRKKESKHSINEEIHMQFLDHLLPGVESICGQYGHHHWKNKLYHFNEQYLKQWLIAGEQSREPQLIAFYRMMALNQAIELETGICSLWSSSVNCTFSVPRKFNPKTNVNGESLASTSKDLEDMIQRILWNNLQKTQQKVRKENSVELGIHTHTHTHIFRTACPRRGHGEPEPTQQHRA</sequence>
<dbReference type="InterPro" id="IPR018422">
    <property type="entry name" value="Cation/H_exchanger_CPA1"/>
</dbReference>
<dbReference type="OrthoDB" id="196264at2759"/>
<keyword evidence="22" id="KW-1185">Reference proteome</keyword>
<dbReference type="GO" id="GO:0005516">
    <property type="term" value="F:calmodulin binding"/>
    <property type="evidence" value="ECO:0007669"/>
    <property type="project" value="UniProtKB-KW"/>
</dbReference>
<evidence type="ECO:0000256" key="2">
    <source>
        <dbReference type="ARBA" id="ARBA00022448"/>
    </source>
</evidence>
<keyword evidence="13 18" id="KW-0739">Sodium transport</keyword>
<dbReference type="InterPro" id="IPR006153">
    <property type="entry name" value="Cation/H_exchanger_TM"/>
</dbReference>
<evidence type="ECO:0000256" key="1">
    <source>
        <dbReference type="ARBA" id="ARBA00004554"/>
    </source>
</evidence>
<comment type="catalytic activity">
    <reaction evidence="17">
        <text>Li(+)(out) + H(+)(in) = Li(+)(in) + H(+)(out)</text>
        <dbReference type="Rhea" id="RHEA:72407"/>
        <dbReference type="ChEBI" id="CHEBI:15378"/>
        <dbReference type="ChEBI" id="CHEBI:49713"/>
    </reaction>
</comment>
<evidence type="ECO:0000256" key="12">
    <source>
        <dbReference type="ARBA" id="ARBA00023180"/>
    </source>
</evidence>
<reference evidence="21" key="3">
    <citation type="submission" date="2025-09" db="UniProtKB">
        <authorList>
            <consortium name="Ensembl"/>
        </authorList>
    </citation>
    <scope>IDENTIFICATION</scope>
</reference>
<evidence type="ECO:0000256" key="11">
    <source>
        <dbReference type="ARBA" id="ARBA00023139"/>
    </source>
</evidence>
<evidence type="ECO:0000313" key="21">
    <source>
        <dbReference type="Ensembl" id="ENSSFOP00015004418.2"/>
    </source>
</evidence>
<feature type="transmembrane region" description="Helical" evidence="19">
    <location>
        <begin position="192"/>
        <end position="216"/>
    </location>
</feature>
<keyword evidence="7 19" id="KW-1133">Transmembrane helix</keyword>
<keyword evidence="9 18" id="KW-0406">Ion transport</keyword>
<evidence type="ECO:0000256" key="6">
    <source>
        <dbReference type="ARBA" id="ARBA00022860"/>
    </source>
</evidence>
<dbReference type="PANTHER" id="PTHR10110">
    <property type="entry name" value="SODIUM/HYDROGEN EXCHANGER"/>
    <property type="match status" value="1"/>
</dbReference>
<comment type="catalytic activity">
    <reaction evidence="15">
        <text>Li(+)(in) + Na(+)(out) = Li(+)(out) + Na(+)(in)</text>
        <dbReference type="Rhea" id="RHEA:72415"/>
        <dbReference type="ChEBI" id="CHEBI:29101"/>
        <dbReference type="ChEBI" id="CHEBI:49713"/>
    </reaction>
</comment>
<evidence type="ECO:0000256" key="7">
    <source>
        <dbReference type="ARBA" id="ARBA00022989"/>
    </source>
</evidence>
<dbReference type="GO" id="GO:0016323">
    <property type="term" value="C:basolateral plasma membrane"/>
    <property type="evidence" value="ECO:0007669"/>
    <property type="project" value="UniProtKB-SubCell"/>
</dbReference>
<evidence type="ECO:0000256" key="15">
    <source>
        <dbReference type="ARBA" id="ARBA00035570"/>
    </source>
</evidence>
<keyword evidence="2 18" id="KW-0813">Transport</keyword>
<evidence type="ECO:0000259" key="20">
    <source>
        <dbReference type="Pfam" id="PF00999"/>
    </source>
</evidence>
<keyword evidence="14" id="KW-0449">Lipoprotein</keyword>
<evidence type="ECO:0000256" key="17">
    <source>
        <dbReference type="ARBA" id="ARBA00048676"/>
    </source>
</evidence>
<reference evidence="21 22" key="1">
    <citation type="submission" date="2019-04" db="EMBL/GenBank/DDBJ databases">
        <authorList>
            <consortium name="Wellcome Sanger Institute Data Sharing"/>
        </authorList>
    </citation>
    <scope>NUCLEOTIDE SEQUENCE [LARGE SCALE GENOMIC DNA]</scope>
</reference>
<proteinExistence type="inferred from homology"/>
<dbReference type="NCBIfam" id="TIGR00840">
    <property type="entry name" value="b_cpa1"/>
    <property type="match status" value="1"/>
</dbReference>
<keyword evidence="11" id="KW-0564">Palmitate</keyword>
<dbReference type="Pfam" id="PF00999">
    <property type="entry name" value="Na_H_Exchanger"/>
    <property type="match status" value="1"/>
</dbReference>
<dbReference type="Proteomes" id="UP000694397">
    <property type="component" value="Chromosome 23"/>
</dbReference>
<feature type="transmembrane region" description="Helical" evidence="19">
    <location>
        <begin position="450"/>
        <end position="473"/>
    </location>
</feature>
<dbReference type="InterPro" id="IPR001970">
    <property type="entry name" value="NHE-1-like"/>
</dbReference>
<gene>
    <name evidence="21" type="primary">SLC9A1</name>
</gene>
<dbReference type="Gene3D" id="6.10.140.1330">
    <property type="match status" value="1"/>
</dbReference>
<dbReference type="GeneTree" id="ENSGT00940000156338"/>
<keyword evidence="18" id="KW-0050">Antiport</keyword>
<comment type="similarity">
    <text evidence="18">Belongs to the monovalent cation:proton antiporter 1 (CPA1) transporter (TC 2.A.36) family.</text>
</comment>
<dbReference type="GO" id="GO:0015385">
    <property type="term" value="F:sodium:proton antiporter activity"/>
    <property type="evidence" value="ECO:0007669"/>
    <property type="project" value="InterPro"/>
</dbReference>
<feature type="transmembrane region" description="Helical" evidence="19">
    <location>
        <begin position="381"/>
        <end position="407"/>
    </location>
</feature>
<keyword evidence="10 19" id="KW-0472">Membrane</keyword>
<comment type="subcellular location">
    <subcellularLocation>
        <location evidence="1">Basolateral cell membrane</location>
        <topology evidence="1">Multi-pass membrane protein</topology>
    </subcellularLocation>
</comment>
<dbReference type="PRINTS" id="PR01085">
    <property type="entry name" value="NAHEXCHNGR1"/>
</dbReference>
<protein>
    <recommendedName>
        <fullName evidence="18">Sodium/hydrogen exchanger</fullName>
    </recommendedName>
</protein>
<evidence type="ECO:0000256" key="4">
    <source>
        <dbReference type="ARBA" id="ARBA00022692"/>
    </source>
</evidence>
<evidence type="ECO:0000256" key="19">
    <source>
        <dbReference type="SAM" id="Phobius"/>
    </source>
</evidence>
<name>A0A8C9R329_SCLFO</name>
<keyword evidence="8" id="KW-0915">Sodium</keyword>
<keyword evidence="3" id="KW-0597">Phosphoprotein</keyword>
<evidence type="ECO:0000256" key="13">
    <source>
        <dbReference type="ARBA" id="ARBA00023201"/>
    </source>
</evidence>
<evidence type="ECO:0000256" key="8">
    <source>
        <dbReference type="ARBA" id="ARBA00023053"/>
    </source>
</evidence>
<reference evidence="21" key="2">
    <citation type="submission" date="2025-08" db="UniProtKB">
        <authorList>
            <consortium name="Ensembl"/>
        </authorList>
    </citation>
    <scope>IDENTIFICATION</scope>
</reference>
<evidence type="ECO:0000256" key="10">
    <source>
        <dbReference type="ARBA" id="ARBA00023136"/>
    </source>
</evidence>
<accession>A0A8C9R329</accession>
<evidence type="ECO:0000313" key="22">
    <source>
        <dbReference type="Proteomes" id="UP000694397"/>
    </source>
</evidence>
<dbReference type="GO" id="GO:0098719">
    <property type="term" value="P:sodium ion import across plasma membrane"/>
    <property type="evidence" value="ECO:0007669"/>
    <property type="project" value="TreeGrafter"/>
</dbReference>
<feature type="transmembrane region" description="Helical" evidence="19">
    <location>
        <begin position="358"/>
        <end position="375"/>
    </location>
</feature>
<feature type="transmembrane region" description="Helical" evidence="19">
    <location>
        <begin position="159"/>
        <end position="180"/>
    </location>
</feature>
<dbReference type="Gene3D" id="6.10.250.1040">
    <property type="match status" value="1"/>
</dbReference>
<keyword evidence="12" id="KW-0325">Glycoprotein</keyword>
<feature type="transmembrane region" description="Helical" evidence="19">
    <location>
        <begin position="264"/>
        <end position="287"/>
    </location>
</feature>
<feature type="domain" description="Cation/H+ exchanger transmembrane" evidence="20">
    <location>
        <begin position="81"/>
        <end position="473"/>
    </location>
</feature>
<keyword evidence="5" id="KW-0832">Ubl conjugation</keyword>
<evidence type="ECO:0000256" key="16">
    <source>
        <dbReference type="ARBA" id="ARBA00047524"/>
    </source>
</evidence>
<dbReference type="Ensembl" id="ENSSFOT00015004487.2">
    <property type="protein sequence ID" value="ENSSFOP00015004418.2"/>
    <property type="gene ID" value="ENSSFOG00015002622.2"/>
</dbReference>
<evidence type="ECO:0000256" key="9">
    <source>
        <dbReference type="ARBA" id="ARBA00023065"/>
    </source>
</evidence>
<keyword evidence="6" id="KW-0112">Calmodulin-binding</keyword>
<keyword evidence="4 18" id="KW-0812">Transmembrane</keyword>
<dbReference type="AlphaFoldDB" id="A0A8C9R329"/>
<feature type="transmembrane region" description="Helical" evidence="19">
    <location>
        <begin position="419"/>
        <end position="438"/>
    </location>
</feature>
<dbReference type="InterPro" id="IPR004709">
    <property type="entry name" value="NaH_exchanger"/>
</dbReference>
<feature type="transmembrane region" description="Helical" evidence="19">
    <location>
        <begin position="223"/>
        <end position="244"/>
    </location>
</feature>
<comment type="catalytic activity">
    <reaction evidence="16">
        <text>Na(+)(in) + H(+)(out) = Na(+)(out) + H(+)(in)</text>
        <dbReference type="Rhea" id="RHEA:29419"/>
        <dbReference type="ChEBI" id="CHEBI:15378"/>
        <dbReference type="ChEBI" id="CHEBI:29101"/>
    </reaction>
</comment>
<dbReference type="PRINTS" id="PR01084">
    <property type="entry name" value="NAHEXCHNGR"/>
</dbReference>
<dbReference type="PANTHER" id="PTHR10110:SF59">
    <property type="entry name" value="SODIUM_HYDROGEN EXCHANGER 1"/>
    <property type="match status" value="1"/>
</dbReference>
<evidence type="ECO:0000256" key="18">
    <source>
        <dbReference type="RuleBase" id="RU003722"/>
    </source>
</evidence>
<organism evidence="21 22">
    <name type="scientific">Scleropages formosus</name>
    <name type="common">Asian bonytongue</name>
    <name type="synonym">Osteoglossum formosum</name>
    <dbReference type="NCBI Taxonomy" id="113540"/>
    <lineage>
        <taxon>Eukaryota</taxon>
        <taxon>Metazoa</taxon>
        <taxon>Chordata</taxon>
        <taxon>Craniata</taxon>
        <taxon>Vertebrata</taxon>
        <taxon>Euteleostomi</taxon>
        <taxon>Actinopterygii</taxon>
        <taxon>Neopterygii</taxon>
        <taxon>Teleostei</taxon>
        <taxon>Osteoglossocephala</taxon>
        <taxon>Osteoglossomorpha</taxon>
        <taxon>Osteoglossiformes</taxon>
        <taxon>Osteoglossidae</taxon>
        <taxon>Scleropages</taxon>
    </lineage>
</organism>